<dbReference type="OrthoDB" id="1717591at2759"/>
<dbReference type="OMA" id="WELNSPI"/>
<evidence type="ECO:0000313" key="3">
    <source>
        <dbReference type="Proteomes" id="UP000655225"/>
    </source>
</evidence>
<accession>A0A834ZXE1</accession>
<reference evidence="2 3" key="1">
    <citation type="submission" date="2020-04" db="EMBL/GenBank/DDBJ databases">
        <title>Plant Genome Project.</title>
        <authorList>
            <person name="Zhang R.-G."/>
        </authorList>
    </citation>
    <scope>NUCLEOTIDE SEQUENCE [LARGE SCALE GENOMIC DNA]</scope>
    <source>
        <strain evidence="2">YNK0</strain>
        <tissue evidence="2">Leaf</tissue>
    </source>
</reference>
<keyword evidence="3" id="KW-1185">Reference proteome</keyword>
<feature type="compositionally biased region" description="Low complexity" evidence="1">
    <location>
        <begin position="264"/>
        <end position="273"/>
    </location>
</feature>
<feature type="region of interest" description="Disordered" evidence="1">
    <location>
        <begin position="335"/>
        <end position="378"/>
    </location>
</feature>
<feature type="region of interest" description="Disordered" evidence="1">
    <location>
        <begin position="1"/>
        <end position="26"/>
    </location>
</feature>
<organism evidence="2 3">
    <name type="scientific">Tetracentron sinense</name>
    <name type="common">Spur-leaf</name>
    <dbReference type="NCBI Taxonomy" id="13715"/>
    <lineage>
        <taxon>Eukaryota</taxon>
        <taxon>Viridiplantae</taxon>
        <taxon>Streptophyta</taxon>
        <taxon>Embryophyta</taxon>
        <taxon>Tracheophyta</taxon>
        <taxon>Spermatophyta</taxon>
        <taxon>Magnoliopsida</taxon>
        <taxon>Trochodendrales</taxon>
        <taxon>Trochodendraceae</taxon>
        <taxon>Tetracentron</taxon>
    </lineage>
</organism>
<evidence type="ECO:0000256" key="1">
    <source>
        <dbReference type="SAM" id="MobiDB-lite"/>
    </source>
</evidence>
<comment type="caution">
    <text evidence="2">The sequence shown here is derived from an EMBL/GenBank/DDBJ whole genome shotgun (WGS) entry which is preliminary data.</text>
</comment>
<feature type="compositionally biased region" description="Basic and acidic residues" evidence="1">
    <location>
        <begin position="352"/>
        <end position="364"/>
    </location>
</feature>
<sequence>MDESWSMQMGMKIPRRRSTEETSSDRLRRSLFGLNSTESETLDPIDFHDVFGGPPRSLFSRQFSGDFTAGNCPNSFYRDIFRSPDSSASANNGRNLPVFRIPVPRGGGGISRRNEGFYDDIFGSDEDRRLRSRSNSNPKSKSKSKSKSNSSSVLSSEDLSPLRPSIAENVVFSSLASKLRPIEVPCRWNSSSIMREEQQKLQGMSDVSCTHPSSMDHQFMENDSNENLRSSHFEFSRPVSSRETISLEPNSYRSIKISVDDQDSNSQSSTVSSLRRDPEAKARIQDKAFKEQEEDEVTSSYVIGITSDQRDGTDEAVSIDEAIAWAKEKFQAQSSEVLESGNQPRNMRKHVREPFAEREERKSTGECLDQQIDGHGRM</sequence>
<dbReference type="Proteomes" id="UP000655225">
    <property type="component" value="Unassembled WGS sequence"/>
</dbReference>
<dbReference type="EMBL" id="JABCRI010000001">
    <property type="protein sequence ID" value="KAF8413535.1"/>
    <property type="molecule type" value="Genomic_DNA"/>
</dbReference>
<gene>
    <name evidence="2" type="ORF">HHK36_001526</name>
</gene>
<name>A0A834ZXE1_TETSI</name>
<evidence type="ECO:0000313" key="2">
    <source>
        <dbReference type="EMBL" id="KAF8413535.1"/>
    </source>
</evidence>
<feature type="compositionally biased region" description="Polar residues" evidence="1">
    <location>
        <begin position="335"/>
        <end position="345"/>
    </location>
</feature>
<feature type="region of interest" description="Disordered" evidence="1">
    <location>
        <begin position="128"/>
        <end position="159"/>
    </location>
</feature>
<proteinExistence type="predicted"/>
<feature type="region of interest" description="Disordered" evidence="1">
    <location>
        <begin position="256"/>
        <end position="282"/>
    </location>
</feature>
<feature type="compositionally biased region" description="Basic and acidic residues" evidence="1">
    <location>
        <begin position="17"/>
        <end position="26"/>
    </location>
</feature>
<feature type="compositionally biased region" description="Low complexity" evidence="1">
    <location>
        <begin position="147"/>
        <end position="159"/>
    </location>
</feature>
<protein>
    <submittedName>
        <fullName evidence="2">Uncharacterized protein</fullName>
    </submittedName>
</protein>
<dbReference type="AlphaFoldDB" id="A0A834ZXE1"/>